<dbReference type="EMBL" id="CP045851">
    <property type="protein sequence ID" value="QGG96169.1"/>
    <property type="molecule type" value="Genomic_DNA"/>
</dbReference>
<dbReference type="InterPro" id="IPR040442">
    <property type="entry name" value="Pyrv_kinase-like_dom_sf"/>
</dbReference>
<evidence type="ECO:0000313" key="2">
    <source>
        <dbReference type="Proteomes" id="UP000334019"/>
    </source>
</evidence>
<dbReference type="CDD" id="cd00377">
    <property type="entry name" value="ICL_PEPM"/>
    <property type="match status" value="1"/>
</dbReference>
<sequence length="242" mass="25222">MTTRAFRELHRAGTFVMPNPWDRGSARALEAAGFPALATTSSGFARSLGRNDQETTRDELVAHVADLAAVLSVPLSVDGERLFPGDPGGIPETVRLLADAGAAGCSIEDHDPARGAVVPMEEAVAAVRDAAEACARHDLVLTARAENHLYGVGDLDDTIERLVAFRDAGADVVYAPGLLDAGDIERVVREVGRPVNVLALPGTPSVAELAALGVRRVSTGGALQSAAYEAARQRALALRDGA</sequence>
<dbReference type="Proteomes" id="UP000334019">
    <property type="component" value="Chromosome"/>
</dbReference>
<dbReference type="GO" id="GO:0016829">
    <property type="term" value="F:lyase activity"/>
    <property type="evidence" value="ECO:0007669"/>
    <property type="project" value="UniProtKB-KW"/>
</dbReference>
<dbReference type="SUPFAM" id="SSF51621">
    <property type="entry name" value="Phosphoenolpyruvate/pyruvate domain"/>
    <property type="match status" value="1"/>
</dbReference>
<dbReference type="PANTHER" id="PTHR42905:SF16">
    <property type="entry name" value="CARBOXYPHOSPHONOENOLPYRUVATE PHOSPHONOMUTASE-LIKE PROTEIN (AFU_ORTHOLOGUE AFUA_5G07230)"/>
    <property type="match status" value="1"/>
</dbReference>
<reference evidence="1 2" key="1">
    <citation type="submission" date="2019-11" db="EMBL/GenBank/DDBJ databases">
        <authorList>
            <person name="He Y."/>
        </authorList>
    </citation>
    <scope>NUCLEOTIDE SEQUENCE [LARGE SCALE GENOMIC DNA]</scope>
    <source>
        <strain evidence="1 2">SCSIO 58843</strain>
    </source>
</reference>
<dbReference type="Pfam" id="PF13714">
    <property type="entry name" value="PEP_mutase"/>
    <property type="match status" value="1"/>
</dbReference>
<dbReference type="InterPro" id="IPR015813">
    <property type="entry name" value="Pyrv/PenolPyrv_kinase-like_dom"/>
</dbReference>
<dbReference type="KEGG" id="atq:GH723_14250"/>
<dbReference type="PANTHER" id="PTHR42905">
    <property type="entry name" value="PHOSPHOENOLPYRUVATE CARBOXYLASE"/>
    <property type="match status" value="1"/>
</dbReference>
<gene>
    <name evidence="1" type="ORF">GH723_14250</name>
</gene>
<dbReference type="RefSeq" id="WP_153760275.1">
    <property type="nucleotide sequence ID" value="NZ_CP045851.1"/>
</dbReference>
<proteinExistence type="predicted"/>
<evidence type="ECO:0000313" key="1">
    <source>
        <dbReference type="EMBL" id="QGG96169.1"/>
    </source>
</evidence>
<dbReference type="InterPro" id="IPR039556">
    <property type="entry name" value="ICL/PEPM"/>
</dbReference>
<dbReference type="AlphaFoldDB" id="A0A5Q2RH57"/>
<dbReference type="Gene3D" id="3.20.20.60">
    <property type="entry name" value="Phosphoenolpyruvate-binding domains"/>
    <property type="match status" value="1"/>
</dbReference>
<keyword evidence="1" id="KW-0456">Lyase</keyword>
<name>A0A5Q2RH57_9ACTN</name>
<keyword evidence="1" id="KW-0670">Pyruvate</keyword>
<organism evidence="1 2">
    <name type="scientific">Actinomarinicola tropica</name>
    <dbReference type="NCBI Taxonomy" id="2789776"/>
    <lineage>
        <taxon>Bacteria</taxon>
        <taxon>Bacillati</taxon>
        <taxon>Actinomycetota</taxon>
        <taxon>Acidimicrobiia</taxon>
        <taxon>Acidimicrobiales</taxon>
        <taxon>Iamiaceae</taxon>
        <taxon>Actinomarinicola</taxon>
    </lineage>
</organism>
<keyword evidence="2" id="KW-1185">Reference proteome</keyword>
<accession>A0A5Q2RH57</accession>
<protein>
    <submittedName>
        <fullName evidence="1">Isocitrate lyase/phosphoenolpyruvate mutase family protein</fullName>
    </submittedName>
</protein>